<organism evidence="1 2">
    <name type="scientific">Vaccinium darrowii</name>
    <dbReference type="NCBI Taxonomy" id="229202"/>
    <lineage>
        <taxon>Eukaryota</taxon>
        <taxon>Viridiplantae</taxon>
        <taxon>Streptophyta</taxon>
        <taxon>Embryophyta</taxon>
        <taxon>Tracheophyta</taxon>
        <taxon>Spermatophyta</taxon>
        <taxon>Magnoliopsida</taxon>
        <taxon>eudicotyledons</taxon>
        <taxon>Gunneridae</taxon>
        <taxon>Pentapetalae</taxon>
        <taxon>asterids</taxon>
        <taxon>Ericales</taxon>
        <taxon>Ericaceae</taxon>
        <taxon>Vaccinioideae</taxon>
        <taxon>Vaccinieae</taxon>
        <taxon>Vaccinium</taxon>
    </lineage>
</organism>
<proteinExistence type="predicted"/>
<protein>
    <submittedName>
        <fullName evidence="1">Uncharacterized protein</fullName>
    </submittedName>
</protein>
<name>A0ACB7WWZ5_9ERIC</name>
<reference evidence="1 2" key="1">
    <citation type="journal article" date="2021" name="Hortic Res">
        <title>High-quality reference genome and annotation aids understanding of berry development for evergreen blueberry (Vaccinium darrowii).</title>
        <authorList>
            <person name="Yu J."/>
            <person name="Hulse-Kemp A.M."/>
            <person name="Babiker E."/>
            <person name="Staton M."/>
        </authorList>
    </citation>
    <scope>NUCLEOTIDE SEQUENCE [LARGE SCALE GENOMIC DNA]</scope>
    <source>
        <strain evidence="2">cv. NJ 8807/NJ 8810</strain>
        <tissue evidence="1">Young leaf</tissue>
    </source>
</reference>
<dbReference type="EMBL" id="CM037152">
    <property type="protein sequence ID" value="KAH7833026.1"/>
    <property type="molecule type" value="Genomic_DNA"/>
</dbReference>
<gene>
    <name evidence="1" type="ORF">Vadar_002481</name>
</gene>
<sequence>MICWPRSGDQQIICKYCCNNWGIGAEIGGGARREEVEKLVRELMEGGGEKSEDLRKKAMEWKRLAFEATKSRGFIILGFGKIGERCSGSSLLLFSECKFRGLKPSKNWKIQVSTHPPTTTQHVRPTHARGVELKVWLVGAYVAILIEVCNVTKKGEPFRTK</sequence>
<dbReference type="Proteomes" id="UP000828048">
    <property type="component" value="Chromosome 2"/>
</dbReference>
<evidence type="ECO:0000313" key="1">
    <source>
        <dbReference type="EMBL" id="KAH7833026.1"/>
    </source>
</evidence>
<comment type="caution">
    <text evidence="1">The sequence shown here is derived from an EMBL/GenBank/DDBJ whole genome shotgun (WGS) entry which is preliminary data.</text>
</comment>
<accession>A0ACB7WWZ5</accession>
<keyword evidence="2" id="KW-1185">Reference proteome</keyword>
<evidence type="ECO:0000313" key="2">
    <source>
        <dbReference type="Proteomes" id="UP000828048"/>
    </source>
</evidence>